<evidence type="ECO:0000313" key="2">
    <source>
        <dbReference type="EMBL" id="MDY7220342.1"/>
    </source>
</evidence>
<dbReference type="InterPro" id="IPR001375">
    <property type="entry name" value="Peptidase_S9_cat"/>
</dbReference>
<protein>
    <submittedName>
        <fullName evidence="2">Prolyl oligopeptidase family serine peptidase</fullName>
    </submittedName>
</protein>
<proteinExistence type="predicted"/>
<dbReference type="SUPFAM" id="SSF53474">
    <property type="entry name" value="alpha/beta-Hydrolases"/>
    <property type="match status" value="1"/>
</dbReference>
<dbReference type="Pfam" id="PF00326">
    <property type="entry name" value="Peptidase_S9"/>
    <property type="match status" value="1"/>
</dbReference>
<evidence type="ECO:0000313" key="3">
    <source>
        <dbReference type="Proteomes" id="UP001294570"/>
    </source>
</evidence>
<comment type="caution">
    <text evidence="2">The sequence shown here is derived from an EMBL/GenBank/DDBJ whole genome shotgun (WGS) entry which is preliminary data.</text>
</comment>
<reference evidence="2 3" key="1">
    <citation type="submission" date="2023-12" db="EMBL/GenBank/DDBJ databases">
        <title>Denitrificimonas halotolerans sp. nov.,a novel species isolated from landfill leachate.</title>
        <authorList>
            <person name="Wang S."/>
        </authorList>
    </citation>
    <scope>NUCLEOTIDE SEQUENCE [LARGE SCALE GENOMIC DNA]</scope>
    <source>
        <strain evidence="2 3">JX-1</strain>
    </source>
</reference>
<dbReference type="SUPFAM" id="SSF69322">
    <property type="entry name" value="Tricorn protease domain 2"/>
    <property type="match status" value="1"/>
</dbReference>
<dbReference type="InterPro" id="IPR050585">
    <property type="entry name" value="Xaa-Pro_dipeptidyl-ppase/CocE"/>
</dbReference>
<name>A0ABU5GTM5_9GAMM</name>
<gene>
    <name evidence="2" type="ORF">TOI97_12290</name>
</gene>
<dbReference type="EMBL" id="JAXIVU010000025">
    <property type="protein sequence ID" value="MDY7220342.1"/>
    <property type="molecule type" value="Genomic_DNA"/>
</dbReference>
<dbReference type="Proteomes" id="UP001294570">
    <property type="component" value="Unassembled WGS sequence"/>
</dbReference>
<keyword evidence="3" id="KW-1185">Reference proteome</keyword>
<organism evidence="2 3">
    <name type="scientific">Denitrificimonas halotolerans</name>
    <dbReference type="NCBI Taxonomy" id="3098930"/>
    <lineage>
        <taxon>Bacteria</taxon>
        <taxon>Pseudomonadati</taxon>
        <taxon>Pseudomonadota</taxon>
        <taxon>Gammaproteobacteria</taxon>
        <taxon>Pseudomonadales</taxon>
        <taxon>Pseudomonadaceae</taxon>
        <taxon>Denitrificimonas</taxon>
    </lineage>
</organism>
<evidence type="ECO:0000259" key="1">
    <source>
        <dbReference type="Pfam" id="PF00326"/>
    </source>
</evidence>
<dbReference type="RefSeq" id="WP_321554424.1">
    <property type="nucleotide sequence ID" value="NZ_JAXIVU010000025.1"/>
</dbReference>
<feature type="domain" description="Peptidase S9 prolyl oligopeptidase catalytic" evidence="1">
    <location>
        <begin position="426"/>
        <end position="628"/>
    </location>
</feature>
<dbReference type="InterPro" id="IPR029058">
    <property type="entry name" value="AB_hydrolase_fold"/>
</dbReference>
<dbReference type="PANTHER" id="PTHR43056">
    <property type="entry name" value="PEPTIDASE S9 PROLYL OLIGOPEPTIDASE"/>
    <property type="match status" value="1"/>
</dbReference>
<accession>A0ABU5GTM5</accession>
<sequence length="636" mass="71312">MPCKETVAAGFWPSAWSAEQAAVASCEINELKVAEQGVFWTVFDPQTALTRVFRYQPELQFSACFTPEGFSVRSRVYEYGGGAFCLTEQGVVFTNEVDQQLYLQTWQGTPQALTARDLCRYADMQYDPLTHTVLAVEEEHCEQGVLHRLVRVSLALTPMQELAEPQVVAQGSDFYAAPRLSPDGQRLLWIEWQRPDQPWTQTQLFCAQRQEDGGWGAFECVAGAQGNAAIQQPLFDQEQRIVALNDEAGYWQPWREQVSTGLVRLKGIEADYAGAPWQLGGCNYVPLEGDLYLISWFSDGVGRMALYCFARQKILHELATEFTRSRHLAVDADCFYCIAGHSSQGSAVLAIDRRTLQQRVLTQIPLGLPKEHVSIPQGVYFYTAKQAKVHSFFYPAHNIAQSLAEQERPPLVVFLHGGPTSACYPVFDSRIQYWTQRGFAVADLNYRGSTGFGRQYRQCLQQQWGVLEIEDICALVQHLIVTERVHPQHIFIRGASAGGYSALLAVANTDYFAGAASLYGVSDPAALNKVTHKFEGDYLDWLLGAAQVCSSRIPVRLAQHIQTPVIFFQGGRDVVVVQEQTAMMVQVLTDQNVDVEYHLYPEEGHGFRKAQHLAEVLKLELAFYQRILLSLKASTV</sequence>
<dbReference type="Gene3D" id="3.40.50.1820">
    <property type="entry name" value="alpha/beta hydrolase"/>
    <property type="match status" value="1"/>
</dbReference>
<dbReference type="PANTHER" id="PTHR43056:SF5">
    <property type="entry name" value="PEPTIDASE S9 PROLYL OLIGOPEPTIDASE CATALYTIC DOMAIN-CONTAINING PROTEIN"/>
    <property type="match status" value="1"/>
</dbReference>